<evidence type="ECO:0000313" key="2">
    <source>
        <dbReference type="Proteomes" id="UP000197054"/>
    </source>
</evidence>
<dbReference type="Proteomes" id="UP000197054">
    <property type="component" value="Chromosome"/>
</dbReference>
<evidence type="ECO:0000313" key="1">
    <source>
        <dbReference type="EMBL" id="ASD30123.1"/>
    </source>
</evidence>
<reference evidence="1 2" key="1">
    <citation type="submission" date="2017-06" db="EMBL/GenBank/DDBJ databases">
        <title>Genome Sequencing and Comparative Genomics Analysis of Five Ureaplasma Urealyticums with Different Drug Resistance.</title>
        <authorList>
            <person name="Ma L."/>
            <person name="Jia T."/>
        </authorList>
    </citation>
    <scope>NUCLEOTIDE SEQUENCE [LARGE SCALE GENOMIC DNA]</scope>
    <source>
        <strain evidence="2">hebnu uu3</strain>
    </source>
</reference>
<dbReference type="AlphaFoldDB" id="A0AAC9X701"/>
<name>A0AAC9X701_UREPR</name>
<gene>
    <name evidence="1" type="ORF">CEG42_02785</name>
</gene>
<proteinExistence type="predicted"/>
<protein>
    <submittedName>
        <fullName evidence="1">Uncharacterized protein</fullName>
    </submittedName>
</protein>
<dbReference type="EMBL" id="CP021991">
    <property type="protein sequence ID" value="ASD30123.1"/>
    <property type="molecule type" value="Genomic_DNA"/>
</dbReference>
<organism evidence="1 2">
    <name type="scientific">Ureaplasma parvum</name>
    <name type="common">Ureaplasma urealyticum biotype 1</name>
    <dbReference type="NCBI Taxonomy" id="134821"/>
    <lineage>
        <taxon>Bacteria</taxon>
        <taxon>Bacillati</taxon>
        <taxon>Mycoplasmatota</taxon>
        <taxon>Mycoplasmoidales</taxon>
        <taxon>Mycoplasmoidaceae</taxon>
        <taxon>Ureaplasma</taxon>
    </lineage>
</organism>
<accession>A0AAC9X701</accession>
<sequence length="67" mass="8026">MISPYKIKKTIIGITTKNDVIKNLYKRGDLKRVLVWKGFLNQVVFECLKFIYCPFFNKWLVINMIKL</sequence>